<sequence length="423" mass="49653">MEEIFPKLFDCPDYIQGKYCHALCNYRHQTEEEKQAIEKYRESLRLKLSTKKSNRFGAVYIIAGPERSGASWLFNAVRLLLIHQDSPFGPADSYRLNHITKNDIETRLIEACGRPLVVRTMRIPDSNWAENLDQSGHGYIVFVSHRDLRDVIDDCLTIGWMKHDIGVILSRLKAYMIAYEYWRSIAKGDFRYESIHNEPVEQIKHLARLMGIESIHAEHISKEINSLRPGQAIGPDQVTKMWPAQRVIEASRANGDDKDDKEMDDKAHETATVVVVPRQAKLSESERKKIRDAHCDYHDRYGYVEAFRKAINEHFSKQISNGEEYDVCDIKRFNEIDEYTLIENNIMSMMYQLINFHYIILIEMQYFIKIMILLIIEYYIIETGLKRLDYDLIRFAINCLTYYYPGLLFHMLVYKRPCILQAV</sequence>
<feature type="transmembrane region" description="Helical" evidence="1">
    <location>
        <begin position="392"/>
        <end position="414"/>
    </location>
</feature>
<reference evidence="2" key="1">
    <citation type="submission" date="2021-02" db="EMBL/GenBank/DDBJ databases">
        <authorList>
            <person name="Nowell W R."/>
        </authorList>
    </citation>
    <scope>NUCLEOTIDE SEQUENCE</scope>
</reference>
<evidence type="ECO:0000256" key="1">
    <source>
        <dbReference type="SAM" id="Phobius"/>
    </source>
</evidence>
<dbReference type="SUPFAM" id="SSF52540">
    <property type="entry name" value="P-loop containing nucleoside triphosphate hydrolases"/>
    <property type="match status" value="1"/>
</dbReference>
<feature type="transmembrane region" description="Helical" evidence="1">
    <location>
        <begin position="356"/>
        <end position="380"/>
    </location>
</feature>
<keyword evidence="1" id="KW-1133">Transmembrane helix</keyword>
<keyword evidence="1" id="KW-0472">Membrane</keyword>
<evidence type="ECO:0000313" key="2">
    <source>
        <dbReference type="EMBL" id="CAF0893198.1"/>
    </source>
</evidence>
<dbReference type="EMBL" id="CAJNOU010000158">
    <property type="protein sequence ID" value="CAF0893198.1"/>
    <property type="molecule type" value="Genomic_DNA"/>
</dbReference>
<evidence type="ECO:0008006" key="4">
    <source>
        <dbReference type="Google" id="ProtNLM"/>
    </source>
</evidence>
<proteinExistence type="predicted"/>
<dbReference type="Proteomes" id="UP000663889">
    <property type="component" value="Unassembled WGS sequence"/>
</dbReference>
<gene>
    <name evidence="2" type="ORF">SEV965_LOCUS5245</name>
</gene>
<name>A0A813Z5C1_9BILA</name>
<accession>A0A813Z5C1</accession>
<comment type="caution">
    <text evidence="2">The sequence shown here is derived from an EMBL/GenBank/DDBJ whole genome shotgun (WGS) entry which is preliminary data.</text>
</comment>
<protein>
    <recommendedName>
        <fullName evidence="4">Sulfotransferase domain-containing protein</fullName>
    </recommendedName>
</protein>
<organism evidence="2 3">
    <name type="scientific">Rotaria sordida</name>
    <dbReference type="NCBI Taxonomy" id="392033"/>
    <lineage>
        <taxon>Eukaryota</taxon>
        <taxon>Metazoa</taxon>
        <taxon>Spiralia</taxon>
        <taxon>Gnathifera</taxon>
        <taxon>Rotifera</taxon>
        <taxon>Eurotatoria</taxon>
        <taxon>Bdelloidea</taxon>
        <taxon>Philodinida</taxon>
        <taxon>Philodinidae</taxon>
        <taxon>Rotaria</taxon>
    </lineage>
</organism>
<keyword evidence="1" id="KW-0812">Transmembrane</keyword>
<dbReference type="AlphaFoldDB" id="A0A813Z5C1"/>
<dbReference type="InterPro" id="IPR027417">
    <property type="entry name" value="P-loop_NTPase"/>
</dbReference>
<evidence type="ECO:0000313" key="3">
    <source>
        <dbReference type="Proteomes" id="UP000663889"/>
    </source>
</evidence>